<feature type="coiled-coil region" evidence="1">
    <location>
        <begin position="89"/>
        <end position="168"/>
    </location>
</feature>
<reference evidence="7 9" key="3">
    <citation type="journal article" date="2017" name="Antonie Van Leeuwenhoek">
        <title>Rhizobium rhizosphaerae sp. nov., a novel species isolated from rice rhizosphere.</title>
        <authorList>
            <person name="Zhao J.J."/>
            <person name="Zhang J."/>
            <person name="Zhang R.J."/>
            <person name="Zhang C.W."/>
            <person name="Yin H.Q."/>
            <person name="Zhang X.X."/>
        </authorList>
    </citation>
    <scope>NUCLEOTIDE SEQUENCE [LARGE SCALE GENOMIC DNA]</scope>
    <source>
        <strain evidence="7 9">RD15</strain>
    </source>
</reference>
<evidence type="ECO:0000256" key="1">
    <source>
        <dbReference type="SAM" id="Coils"/>
    </source>
</evidence>
<dbReference type="Pfam" id="PF25954">
    <property type="entry name" value="Beta-barrel_RND_2"/>
    <property type="match status" value="1"/>
</dbReference>
<dbReference type="OrthoDB" id="9811754at2"/>
<dbReference type="RefSeq" id="WP_075634414.1">
    <property type="nucleotide sequence ID" value="NZ_MKIO01000025.1"/>
</dbReference>
<dbReference type="STRING" id="1672749.BJF92_02110"/>
<evidence type="ECO:0000313" key="6">
    <source>
        <dbReference type="EMBL" id="OLP55929.1"/>
    </source>
</evidence>
<feature type="domain" description="Multidrug resistance protein MdtA-like barrel-sandwich hybrid" evidence="4">
    <location>
        <begin position="52"/>
        <end position="245"/>
    </location>
</feature>
<keyword evidence="3" id="KW-0812">Transmembrane</keyword>
<dbReference type="EMBL" id="MKIO01000025">
    <property type="protein sequence ID" value="OLP55929.1"/>
    <property type="molecule type" value="Genomic_DNA"/>
</dbReference>
<dbReference type="EMBL" id="MSPX01000012">
    <property type="protein sequence ID" value="OQP85688.1"/>
    <property type="molecule type" value="Genomic_DNA"/>
</dbReference>
<feature type="region of interest" description="Disordered" evidence="2">
    <location>
        <begin position="350"/>
        <end position="371"/>
    </location>
</feature>
<evidence type="ECO:0000259" key="4">
    <source>
        <dbReference type="Pfam" id="PF25917"/>
    </source>
</evidence>
<comment type="caution">
    <text evidence="6">The sequence shown here is derived from an EMBL/GenBank/DDBJ whole genome shotgun (WGS) entry which is preliminary data.</text>
</comment>
<keyword evidence="3" id="KW-1133">Transmembrane helix</keyword>
<keyword evidence="1" id="KW-0175">Coiled coil</keyword>
<keyword evidence="9" id="KW-1185">Reference proteome</keyword>
<dbReference type="Pfam" id="PF25917">
    <property type="entry name" value="BSH_RND"/>
    <property type="match status" value="1"/>
</dbReference>
<reference evidence="6 8" key="1">
    <citation type="submission" date="2016-09" db="EMBL/GenBank/DDBJ databases">
        <title>Rhizobium sp. nov., a novel species isolated from the rice rhizosphere.</title>
        <authorList>
            <person name="Zhao J."/>
            <person name="Zhang X."/>
        </authorList>
    </citation>
    <scope>NUCLEOTIDE SEQUENCE [LARGE SCALE GENOMIC DNA]</scope>
    <source>
        <strain evidence="6 8">MH17</strain>
    </source>
</reference>
<accession>A0A1Q9AKV8</accession>
<evidence type="ECO:0000313" key="7">
    <source>
        <dbReference type="EMBL" id="OQP85688.1"/>
    </source>
</evidence>
<evidence type="ECO:0000313" key="9">
    <source>
        <dbReference type="Proteomes" id="UP000192652"/>
    </source>
</evidence>
<sequence>MSKLFRSPVTLLTLVAGIAGILLVLYAWRLPPFVTSVETTDNAYVRGYVTMMSPQVSGYVVEVPVHDYQLVRKGEVLARIDDRIYRQKLAQAQATLQGQEAALANSRQQEASARASITSAEAQVSGAQAAERRAELASQRAEQLNARSIAATSEVEQAEATLQQARAATAQAGAAVEVARQNLATIIVNRGSLEAAVEGAKASVELARIDLDNTRVTAPGDGRVSEVGVRLGQYVTTGTQLMAVVPRDLWVIANFKETQLDGMRIGQPVTFSVDALKGRVLSGHIERFSPAAGSEFAVIRPDNATGNFTKVAQRVGVRIAIEPGQAQADRLAPGLSVVVRVDKAATPDPAFAEANENGPAIVSDGAGPVRR</sequence>
<dbReference type="AlphaFoldDB" id="A0A1Q9AKV8"/>
<evidence type="ECO:0000256" key="2">
    <source>
        <dbReference type="SAM" id="MobiDB-lite"/>
    </source>
</evidence>
<dbReference type="PANTHER" id="PTHR30386:SF24">
    <property type="entry name" value="MULTIDRUG RESISTANCE EFFLUX PUMP"/>
    <property type="match status" value="1"/>
</dbReference>
<organism evidence="6 8">
    <name type="scientific">Xaviernesmea rhizosphaerae</name>
    <dbReference type="NCBI Taxonomy" id="1672749"/>
    <lineage>
        <taxon>Bacteria</taxon>
        <taxon>Pseudomonadati</taxon>
        <taxon>Pseudomonadota</taxon>
        <taxon>Alphaproteobacteria</taxon>
        <taxon>Hyphomicrobiales</taxon>
        <taxon>Rhizobiaceae</taxon>
        <taxon>Rhizobium/Agrobacterium group</taxon>
        <taxon>Xaviernesmea</taxon>
    </lineage>
</organism>
<evidence type="ECO:0000256" key="3">
    <source>
        <dbReference type="SAM" id="Phobius"/>
    </source>
</evidence>
<feature type="transmembrane region" description="Helical" evidence="3">
    <location>
        <begin position="9"/>
        <end position="28"/>
    </location>
</feature>
<dbReference type="Gene3D" id="2.40.30.170">
    <property type="match status" value="1"/>
</dbReference>
<keyword evidence="3" id="KW-0472">Membrane</keyword>
<evidence type="ECO:0000259" key="5">
    <source>
        <dbReference type="Pfam" id="PF25954"/>
    </source>
</evidence>
<dbReference type="InterPro" id="IPR058625">
    <property type="entry name" value="MdtA-like_BSH"/>
</dbReference>
<dbReference type="Gene3D" id="2.40.50.100">
    <property type="match status" value="1"/>
</dbReference>
<reference evidence="7" key="2">
    <citation type="submission" date="2016-12" db="EMBL/GenBank/DDBJ databases">
        <authorList>
            <person name="Zhang X."/>
            <person name="Zhao J."/>
        </authorList>
    </citation>
    <scope>NUCLEOTIDE SEQUENCE</scope>
    <source>
        <strain evidence="7">RD15</strain>
    </source>
</reference>
<evidence type="ECO:0000313" key="8">
    <source>
        <dbReference type="Proteomes" id="UP000186143"/>
    </source>
</evidence>
<dbReference type="InterPro" id="IPR058792">
    <property type="entry name" value="Beta-barrel_RND_2"/>
</dbReference>
<feature type="domain" description="CusB-like beta-barrel" evidence="5">
    <location>
        <begin position="249"/>
        <end position="292"/>
    </location>
</feature>
<dbReference type="Proteomes" id="UP000192652">
    <property type="component" value="Unassembled WGS sequence"/>
</dbReference>
<protein>
    <submittedName>
        <fullName evidence="6">Hemolysin secretion protein D</fullName>
    </submittedName>
</protein>
<dbReference type="SUPFAM" id="SSF111369">
    <property type="entry name" value="HlyD-like secretion proteins"/>
    <property type="match status" value="2"/>
</dbReference>
<name>A0A1Q9AKV8_9HYPH</name>
<dbReference type="InterPro" id="IPR050739">
    <property type="entry name" value="MFP"/>
</dbReference>
<dbReference type="PANTHER" id="PTHR30386">
    <property type="entry name" value="MEMBRANE FUSION SUBUNIT OF EMRAB-TOLC MULTIDRUG EFFLUX PUMP"/>
    <property type="match status" value="1"/>
</dbReference>
<proteinExistence type="predicted"/>
<gene>
    <name evidence="6" type="ORF">BJF92_02110</name>
    <name evidence="7" type="ORF">BTR14_14570</name>
</gene>
<dbReference type="Proteomes" id="UP000186143">
    <property type="component" value="Unassembled WGS sequence"/>
</dbReference>
<dbReference type="Gene3D" id="1.10.287.470">
    <property type="entry name" value="Helix hairpin bin"/>
    <property type="match status" value="2"/>
</dbReference>